<evidence type="ECO:0000256" key="8">
    <source>
        <dbReference type="ARBA" id="ARBA00023303"/>
    </source>
</evidence>
<dbReference type="GeneTree" id="ENSGT00940000178518"/>
<evidence type="ECO:0000256" key="1">
    <source>
        <dbReference type="ARBA" id="ARBA00004141"/>
    </source>
</evidence>
<keyword evidence="3" id="KW-0813">Transport</keyword>
<keyword evidence="6" id="KW-0406">Ion transport</keyword>
<evidence type="ECO:0000313" key="10">
    <source>
        <dbReference type="Ensembl" id="ENSACIP00000030272.1"/>
    </source>
</evidence>
<accession>A0A3Q0TDQ3</accession>
<reference evidence="10" key="2">
    <citation type="submission" date="2025-09" db="UniProtKB">
        <authorList>
            <consortium name="Ensembl"/>
        </authorList>
    </citation>
    <scope>IDENTIFICATION</scope>
</reference>
<dbReference type="GO" id="GO:0016020">
    <property type="term" value="C:membrane"/>
    <property type="evidence" value="ECO:0007669"/>
    <property type="project" value="UniProtKB-SubCell"/>
</dbReference>
<dbReference type="OMA" id="DWYVCCV"/>
<keyword evidence="8" id="KW-0407">Ion channel</keyword>
<dbReference type="GO" id="GO:1904669">
    <property type="term" value="P:ATP export"/>
    <property type="evidence" value="ECO:0007669"/>
    <property type="project" value="UniProtKB-ARBA"/>
</dbReference>
<evidence type="ECO:0000256" key="9">
    <source>
        <dbReference type="SAM" id="Phobius"/>
    </source>
</evidence>
<evidence type="ECO:0000256" key="2">
    <source>
        <dbReference type="ARBA" id="ARBA00008497"/>
    </source>
</evidence>
<sequence>MKNFLQDVSFRRYSTFVALIVIFVHKYVLDRNMQCTCTDEDVISCSLYLGIPFFILFLLQLWTDEKFTRLCKYSCGCLCGPECECNPKTRFCMVLLYHIMKAFCIGLLWILAVLFDGDWYVCCVEAYSGSHFGLACKTEKRHKDRELTARLTNVSMVSFSCLYILSQFVLFFHCGLLLSQIDPCI</sequence>
<feature type="transmembrane region" description="Helical" evidence="9">
    <location>
        <begin position="94"/>
        <end position="115"/>
    </location>
</feature>
<keyword evidence="11" id="KW-1185">Reference proteome</keyword>
<feature type="transmembrane region" description="Helical" evidence="9">
    <location>
        <begin position="41"/>
        <end position="62"/>
    </location>
</feature>
<evidence type="ECO:0000256" key="4">
    <source>
        <dbReference type="ARBA" id="ARBA00022692"/>
    </source>
</evidence>
<dbReference type="Ensembl" id="ENSACIT00000031064.1">
    <property type="protein sequence ID" value="ENSACIP00000030272.1"/>
    <property type="gene ID" value="ENSACIG00000023430.1"/>
</dbReference>
<evidence type="ECO:0000256" key="3">
    <source>
        <dbReference type="ARBA" id="ARBA00022448"/>
    </source>
</evidence>
<evidence type="ECO:0000256" key="5">
    <source>
        <dbReference type="ARBA" id="ARBA00022989"/>
    </source>
</evidence>
<reference evidence="10" key="1">
    <citation type="submission" date="2025-08" db="UniProtKB">
        <authorList>
            <consortium name="Ensembl"/>
        </authorList>
    </citation>
    <scope>IDENTIFICATION</scope>
</reference>
<keyword evidence="5 9" id="KW-1133">Transmembrane helix</keyword>
<feature type="transmembrane region" description="Helical" evidence="9">
    <location>
        <begin position="12"/>
        <end position="29"/>
    </location>
</feature>
<keyword evidence="4 9" id="KW-0812">Transmembrane</keyword>
<dbReference type="AlphaFoldDB" id="A0A3Q0TDQ3"/>
<evidence type="ECO:0000256" key="6">
    <source>
        <dbReference type="ARBA" id="ARBA00023065"/>
    </source>
</evidence>
<protein>
    <submittedName>
        <fullName evidence="10">Uncharacterized protein</fullName>
    </submittedName>
</protein>
<dbReference type="GO" id="GO:0034220">
    <property type="term" value="P:monoatomic ion transmembrane transport"/>
    <property type="evidence" value="ECO:0007669"/>
    <property type="project" value="UniProtKB-KW"/>
</dbReference>
<dbReference type="InterPro" id="IPR029569">
    <property type="entry name" value="CALHM"/>
</dbReference>
<keyword evidence="7 9" id="KW-0472">Membrane</keyword>
<name>A0A3Q0TDQ3_AMPCI</name>
<dbReference type="Pfam" id="PF14798">
    <property type="entry name" value="Ca_hom_mod"/>
    <property type="match status" value="1"/>
</dbReference>
<evidence type="ECO:0000256" key="7">
    <source>
        <dbReference type="ARBA" id="ARBA00023136"/>
    </source>
</evidence>
<dbReference type="Proteomes" id="UP000261340">
    <property type="component" value="Unplaced"/>
</dbReference>
<comment type="subcellular location">
    <subcellularLocation>
        <location evidence="1">Membrane</location>
        <topology evidence="1">Multi-pass membrane protein</topology>
    </subcellularLocation>
</comment>
<evidence type="ECO:0000313" key="11">
    <source>
        <dbReference type="Proteomes" id="UP000261340"/>
    </source>
</evidence>
<organism evidence="10 11">
    <name type="scientific">Amphilophus citrinellus</name>
    <name type="common">Midas cichlid</name>
    <name type="synonym">Cichlasoma citrinellum</name>
    <dbReference type="NCBI Taxonomy" id="61819"/>
    <lineage>
        <taxon>Eukaryota</taxon>
        <taxon>Metazoa</taxon>
        <taxon>Chordata</taxon>
        <taxon>Craniata</taxon>
        <taxon>Vertebrata</taxon>
        <taxon>Euteleostomi</taxon>
        <taxon>Actinopterygii</taxon>
        <taxon>Neopterygii</taxon>
        <taxon>Teleostei</taxon>
        <taxon>Neoteleostei</taxon>
        <taxon>Acanthomorphata</taxon>
        <taxon>Ovalentaria</taxon>
        <taxon>Cichlomorphae</taxon>
        <taxon>Cichliformes</taxon>
        <taxon>Cichlidae</taxon>
        <taxon>New World cichlids</taxon>
        <taxon>Cichlasomatinae</taxon>
        <taxon>Heroini</taxon>
        <taxon>Amphilophus</taxon>
    </lineage>
</organism>
<feature type="transmembrane region" description="Helical" evidence="9">
    <location>
        <begin position="156"/>
        <end position="178"/>
    </location>
</feature>
<proteinExistence type="inferred from homology"/>
<comment type="similarity">
    <text evidence="2">Belongs to the CALHM family.</text>
</comment>